<gene>
    <name evidence="1" type="ORF">K7C98_04010</name>
</gene>
<keyword evidence="2" id="KW-1185">Reference proteome</keyword>
<name>A0ABS7TJP4_9BACT</name>
<evidence type="ECO:0008006" key="3">
    <source>
        <dbReference type="Google" id="ProtNLM"/>
    </source>
</evidence>
<evidence type="ECO:0000313" key="1">
    <source>
        <dbReference type="EMBL" id="MBZ5708408.1"/>
    </source>
</evidence>
<evidence type="ECO:0000313" key="2">
    <source>
        <dbReference type="Proteomes" id="UP001139031"/>
    </source>
</evidence>
<accession>A0ABS7TJP4</accession>
<comment type="caution">
    <text evidence="1">The sequence shown here is derived from an EMBL/GenBank/DDBJ whole genome shotgun (WGS) entry which is preliminary data.</text>
</comment>
<sequence length="98" mass="10201">MVEARALLTSLTAVLLALGCAKNPGATEGSVGFCYHEAGGGADTPSIYYEVETGRVFVFPNTPTPPPDGWVDCTCGPPSPEACWLCWDPCSEETSSSG</sequence>
<dbReference type="EMBL" id="JAIRAU010000001">
    <property type="protein sequence ID" value="MBZ5708408.1"/>
    <property type="molecule type" value="Genomic_DNA"/>
</dbReference>
<organism evidence="1 2">
    <name type="scientific">Nannocystis pusilla</name>
    <dbReference type="NCBI Taxonomy" id="889268"/>
    <lineage>
        <taxon>Bacteria</taxon>
        <taxon>Pseudomonadati</taxon>
        <taxon>Myxococcota</taxon>
        <taxon>Polyangia</taxon>
        <taxon>Nannocystales</taxon>
        <taxon>Nannocystaceae</taxon>
        <taxon>Nannocystis</taxon>
    </lineage>
</organism>
<dbReference type="Proteomes" id="UP001139031">
    <property type="component" value="Unassembled WGS sequence"/>
</dbReference>
<reference evidence="1" key="1">
    <citation type="submission" date="2021-08" db="EMBL/GenBank/DDBJ databases">
        <authorList>
            <person name="Stevens D.C."/>
        </authorList>
    </citation>
    <scope>NUCLEOTIDE SEQUENCE</scope>
    <source>
        <strain evidence="1">DSM 53165</strain>
    </source>
</reference>
<proteinExistence type="predicted"/>
<dbReference type="PROSITE" id="PS51257">
    <property type="entry name" value="PROKAR_LIPOPROTEIN"/>
    <property type="match status" value="1"/>
</dbReference>
<protein>
    <recommendedName>
        <fullName evidence="3">Secreted protein</fullName>
    </recommendedName>
</protein>